<dbReference type="Proteomes" id="UP001595828">
    <property type="component" value="Unassembled WGS sequence"/>
</dbReference>
<gene>
    <name evidence="10" type="ORF">ACFO0A_02250</name>
</gene>
<comment type="function">
    <text evidence="8">Catalyzes the removal of elemental sulfur and selenium atoms from L-cysteine, L-cystine, L-selenocysteine, and L-selenocystine to produce L-alanine.</text>
</comment>
<dbReference type="InterPro" id="IPR015421">
    <property type="entry name" value="PyrdxlP-dep_Trfase_major"/>
</dbReference>
<reference evidence="11" key="1">
    <citation type="journal article" date="2019" name="Int. J. Syst. Evol. Microbiol.">
        <title>The Global Catalogue of Microorganisms (GCM) 10K type strain sequencing project: providing services to taxonomists for standard genome sequencing and annotation.</title>
        <authorList>
            <consortium name="The Broad Institute Genomics Platform"/>
            <consortium name="The Broad Institute Genome Sequencing Center for Infectious Disease"/>
            <person name="Wu L."/>
            <person name="Ma J."/>
        </authorList>
    </citation>
    <scope>NUCLEOTIDE SEQUENCE [LARGE SCALE GENOMIC DNA]</scope>
    <source>
        <strain evidence="11">CGMCC 1.12989</strain>
    </source>
</reference>
<dbReference type="GO" id="GO:0031071">
    <property type="term" value="F:cysteine desulfurase activity"/>
    <property type="evidence" value="ECO:0007669"/>
    <property type="project" value="UniProtKB-EC"/>
</dbReference>
<dbReference type="EMBL" id="JBHSDR010000003">
    <property type="protein sequence ID" value="MFC4293874.1"/>
    <property type="molecule type" value="Genomic_DNA"/>
</dbReference>
<evidence type="ECO:0000259" key="9">
    <source>
        <dbReference type="Pfam" id="PF00266"/>
    </source>
</evidence>
<dbReference type="InterPro" id="IPR020578">
    <property type="entry name" value="Aminotrans_V_PyrdxlP_BS"/>
</dbReference>
<comment type="similarity">
    <text evidence="2 8">Belongs to the class-V pyridoxal-phosphate-dependent aminotransferase family. Csd subfamily.</text>
</comment>
<evidence type="ECO:0000313" key="11">
    <source>
        <dbReference type="Proteomes" id="UP001595828"/>
    </source>
</evidence>
<dbReference type="InterPro" id="IPR015422">
    <property type="entry name" value="PyrdxlP-dep_Trfase_small"/>
</dbReference>
<dbReference type="InterPro" id="IPR010970">
    <property type="entry name" value="Cys_dSase_SufS"/>
</dbReference>
<evidence type="ECO:0000256" key="3">
    <source>
        <dbReference type="ARBA" id="ARBA00012239"/>
    </source>
</evidence>
<comment type="caution">
    <text evidence="10">The sequence shown here is derived from an EMBL/GenBank/DDBJ whole genome shotgun (WGS) entry which is preliminary data.</text>
</comment>
<dbReference type="PANTHER" id="PTHR43586">
    <property type="entry name" value="CYSTEINE DESULFURASE"/>
    <property type="match status" value="1"/>
</dbReference>
<accession>A0ABV8RKT0</accession>
<proteinExistence type="inferred from homology"/>
<dbReference type="CDD" id="cd06453">
    <property type="entry name" value="SufS_like"/>
    <property type="match status" value="1"/>
</dbReference>
<comment type="catalytic activity">
    <reaction evidence="6 8">
        <text>(sulfur carrier)-H + L-cysteine = (sulfur carrier)-SH + L-alanine</text>
        <dbReference type="Rhea" id="RHEA:43892"/>
        <dbReference type="Rhea" id="RHEA-COMP:14737"/>
        <dbReference type="Rhea" id="RHEA-COMP:14739"/>
        <dbReference type="ChEBI" id="CHEBI:29917"/>
        <dbReference type="ChEBI" id="CHEBI:35235"/>
        <dbReference type="ChEBI" id="CHEBI:57972"/>
        <dbReference type="ChEBI" id="CHEBI:64428"/>
        <dbReference type="EC" id="2.8.1.7"/>
    </reaction>
</comment>
<dbReference type="EC" id="2.8.1.7" evidence="3 8"/>
<dbReference type="SUPFAM" id="SSF53383">
    <property type="entry name" value="PLP-dependent transferases"/>
    <property type="match status" value="1"/>
</dbReference>
<dbReference type="Gene3D" id="3.90.1150.10">
    <property type="entry name" value="Aspartate Aminotransferase, domain 1"/>
    <property type="match status" value="1"/>
</dbReference>
<sequence length="412" mass="43661">MSATASATATQAAILGRKADFPGLVNSDGSPWHYLDTAATAQKPQVVVDAVGNALGRDYATVHRGVYTRSAEMTLGYEAARRRVAEFIGGAEDEIVFTRGATEAINLVAQTWGTANLKPGDRILLSQLEHHSNIVPWQLIQDRTGIEIDVCPLTADGRIDLDAAERILTGAHKLVALAHVSNVLGSALDARRAADLAHGVGALLLLDGCQAVPRMAVDVAALDCDFYAFSGHKLYGPTGIGALWARADLLAATPPWQGGGSMIDRVTFARTTFAPPPQRFEAGTPAIVEAIGLAAGIDYVTSIGIDTIAAHEAELVRTTREALRRINSVTLFGPEDSAGIVSFALSGVHPHDLGTILDEENVAIRAGHHCAQPLMDHLKVPATARASFGLYSDEDDVAALLRGIERTMRIFG</sequence>
<protein>
    <recommendedName>
        <fullName evidence="3 8">Cysteine desulfurase</fullName>
        <ecNumber evidence="3 8">2.8.1.7</ecNumber>
    </recommendedName>
</protein>
<dbReference type="InterPro" id="IPR000192">
    <property type="entry name" value="Aminotrans_V_dom"/>
</dbReference>
<organism evidence="10 11">
    <name type="scientific">Novosphingobium tardum</name>
    <dbReference type="NCBI Taxonomy" id="1538021"/>
    <lineage>
        <taxon>Bacteria</taxon>
        <taxon>Pseudomonadati</taxon>
        <taxon>Pseudomonadota</taxon>
        <taxon>Alphaproteobacteria</taxon>
        <taxon>Sphingomonadales</taxon>
        <taxon>Sphingomonadaceae</taxon>
        <taxon>Novosphingobium</taxon>
    </lineage>
</organism>
<dbReference type="Pfam" id="PF00266">
    <property type="entry name" value="Aminotran_5"/>
    <property type="match status" value="1"/>
</dbReference>
<keyword evidence="4 8" id="KW-0808">Transferase</keyword>
<evidence type="ECO:0000313" key="10">
    <source>
        <dbReference type="EMBL" id="MFC4293874.1"/>
    </source>
</evidence>
<evidence type="ECO:0000256" key="4">
    <source>
        <dbReference type="ARBA" id="ARBA00022679"/>
    </source>
</evidence>
<keyword evidence="5 8" id="KW-0663">Pyridoxal phosphate</keyword>
<dbReference type="PROSITE" id="PS00595">
    <property type="entry name" value="AA_TRANSFER_CLASS_5"/>
    <property type="match status" value="1"/>
</dbReference>
<dbReference type="NCBIfam" id="TIGR01979">
    <property type="entry name" value="sufS"/>
    <property type="match status" value="1"/>
</dbReference>
<evidence type="ECO:0000256" key="2">
    <source>
        <dbReference type="ARBA" id="ARBA00010447"/>
    </source>
</evidence>
<keyword evidence="11" id="KW-1185">Reference proteome</keyword>
<evidence type="ECO:0000256" key="7">
    <source>
        <dbReference type="RuleBase" id="RU004504"/>
    </source>
</evidence>
<dbReference type="Gene3D" id="3.40.640.10">
    <property type="entry name" value="Type I PLP-dependent aspartate aminotransferase-like (Major domain)"/>
    <property type="match status" value="1"/>
</dbReference>
<evidence type="ECO:0000256" key="5">
    <source>
        <dbReference type="ARBA" id="ARBA00022898"/>
    </source>
</evidence>
<evidence type="ECO:0000256" key="6">
    <source>
        <dbReference type="ARBA" id="ARBA00050776"/>
    </source>
</evidence>
<name>A0ABV8RKT0_9SPHN</name>
<comment type="cofactor">
    <cofactor evidence="1 7">
        <name>pyridoxal 5'-phosphate</name>
        <dbReference type="ChEBI" id="CHEBI:597326"/>
    </cofactor>
</comment>
<evidence type="ECO:0000256" key="8">
    <source>
        <dbReference type="RuleBase" id="RU004506"/>
    </source>
</evidence>
<feature type="domain" description="Aminotransferase class V" evidence="9">
    <location>
        <begin position="33"/>
        <end position="400"/>
    </location>
</feature>
<dbReference type="InterPro" id="IPR015424">
    <property type="entry name" value="PyrdxlP-dep_Trfase"/>
</dbReference>
<dbReference type="PANTHER" id="PTHR43586:SF8">
    <property type="entry name" value="CYSTEINE DESULFURASE 1, CHLOROPLASTIC"/>
    <property type="match status" value="1"/>
</dbReference>
<dbReference type="RefSeq" id="WP_379537355.1">
    <property type="nucleotide sequence ID" value="NZ_JBHSDR010000003.1"/>
</dbReference>
<evidence type="ECO:0000256" key="1">
    <source>
        <dbReference type="ARBA" id="ARBA00001933"/>
    </source>
</evidence>